<accession>A0ABY8CFM0</accession>
<sequence>MGVFDELVRTMMDMGVFQVIFPWLIVMSVTYGALSKYEYFEDEMVNGAIALSLGFLTSAGMVMFVPEGLFTNFMAALAFVAVGLIGIIVLAAIGGIDFSEIDREDNPIGGIAIGFSLIALVLVFLYQYDITGLIPQTSGSVWEDAVMPVLTMIFIIILVAVTAGGGGGDDE</sequence>
<keyword evidence="1" id="KW-0472">Membrane</keyword>
<feature type="transmembrane region" description="Helical" evidence="1">
    <location>
        <begin position="15"/>
        <end position="34"/>
    </location>
</feature>
<reference evidence="2 3" key="1">
    <citation type="submission" date="2022-09" db="EMBL/GenBank/DDBJ databases">
        <title>Xylan utilization by haloarchaea-nanohaloarchaea associations.</title>
        <authorList>
            <person name="Yakimov M."/>
        </authorList>
    </citation>
    <scope>NUCLEOTIDE SEQUENCE [LARGE SCALE GENOMIC DNA]</scope>
    <source>
        <strain evidence="2 3">SVXNc</strain>
    </source>
</reference>
<dbReference type="RefSeq" id="WP_347721841.1">
    <property type="nucleotide sequence ID" value="NZ_CP104395.1"/>
</dbReference>
<evidence type="ECO:0000313" key="2">
    <source>
        <dbReference type="EMBL" id="WEL20012.1"/>
    </source>
</evidence>
<feature type="transmembrane region" description="Helical" evidence="1">
    <location>
        <begin position="46"/>
        <end position="66"/>
    </location>
</feature>
<keyword evidence="1" id="KW-0812">Transmembrane</keyword>
<evidence type="ECO:0000313" key="3">
    <source>
        <dbReference type="Proteomes" id="UP001218034"/>
    </source>
</evidence>
<dbReference type="Proteomes" id="UP001218034">
    <property type="component" value="Chromosome"/>
</dbReference>
<feature type="transmembrane region" description="Helical" evidence="1">
    <location>
        <begin position="108"/>
        <end position="126"/>
    </location>
</feature>
<feature type="transmembrane region" description="Helical" evidence="1">
    <location>
        <begin position="146"/>
        <end position="166"/>
    </location>
</feature>
<keyword evidence="1" id="KW-1133">Transmembrane helix</keyword>
<keyword evidence="3" id="KW-1185">Reference proteome</keyword>
<proteinExistence type="predicted"/>
<gene>
    <name evidence="2" type="ORF">SVXNc_1020</name>
</gene>
<feature type="transmembrane region" description="Helical" evidence="1">
    <location>
        <begin position="72"/>
        <end position="96"/>
    </location>
</feature>
<organism evidence="2 3">
    <name type="scientific">Candidatus Nanohalococcus occultus</name>
    <dbReference type="NCBI Taxonomy" id="2978047"/>
    <lineage>
        <taxon>Archaea</taxon>
        <taxon>Candidatus Nanohalarchaeota</taxon>
        <taxon>Candidatus Nanohalarchaeota incertae sedis</taxon>
        <taxon>Candidatus Nanohalococcus</taxon>
    </lineage>
</organism>
<name>A0ABY8CFM0_9ARCH</name>
<evidence type="ECO:0000256" key="1">
    <source>
        <dbReference type="SAM" id="Phobius"/>
    </source>
</evidence>
<dbReference type="EMBL" id="CP104395">
    <property type="protein sequence ID" value="WEL20012.1"/>
    <property type="molecule type" value="Genomic_DNA"/>
</dbReference>
<protein>
    <submittedName>
        <fullName evidence="2">Uncharacterized protein</fullName>
    </submittedName>
</protein>
<dbReference type="GeneID" id="90590458"/>